<dbReference type="Pfam" id="PF26381">
    <property type="entry name" value="BREX_PglY_5th"/>
    <property type="match status" value="1"/>
</dbReference>
<dbReference type="eggNOG" id="COG1483">
    <property type="taxonomic scope" value="Bacteria"/>
</dbReference>
<reference evidence="4 5" key="1">
    <citation type="journal article" date="2011" name="BMC Genomics">
        <title>Complete genome sequence of Corynebacterium variabile DSM 44702 isolated from the surface of smear-ripened cheeses and insights into cheese ripening and flavor generation.</title>
        <authorList>
            <person name="Schroeder J."/>
            <person name="Maus I."/>
            <person name="Trost E."/>
            <person name="Tauch A."/>
        </authorList>
    </citation>
    <scope>NUCLEOTIDE SEQUENCE [LARGE SCALE GENOMIC DNA]</scope>
    <source>
        <strain evidence="5">DSM 44702 / JCM 12073 / NCIMB 30131</strain>
    </source>
</reference>
<feature type="domain" description="ATPase PglY C-terminal" evidence="3">
    <location>
        <begin position="1043"/>
        <end position="1224"/>
    </location>
</feature>
<dbReference type="EMBL" id="CP002917">
    <property type="protein sequence ID" value="AEK37027.1"/>
    <property type="molecule type" value="Genomic_DNA"/>
</dbReference>
<dbReference type="KEGG" id="cva:CVAR_1675"/>
<evidence type="ECO:0000313" key="4">
    <source>
        <dbReference type="EMBL" id="AEK37027.1"/>
    </source>
</evidence>
<accession>G0HEP1</accession>
<dbReference type="Pfam" id="PF26382">
    <property type="entry name" value="BREX_PglY_6th"/>
    <property type="match status" value="1"/>
</dbReference>
<evidence type="ECO:0000259" key="1">
    <source>
        <dbReference type="Pfam" id="PF19557"/>
    </source>
</evidence>
<name>G0HEP1_CORVD</name>
<gene>
    <name evidence="4" type="ordered locus">CVAR_1675</name>
</gene>
<dbReference type="STRING" id="858619.CVAR_1675"/>
<dbReference type="Pfam" id="PF19557">
    <property type="entry name" value="DUF6079_1st"/>
    <property type="match status" value="1"/>
</dbReference>
<feature type="domain" description="DUF6079" evidence="1">
    <location>
        <begin position="42"/>
        <end position="106"/>
    </location>
</feature>
<evidence type="ECO:0000259" key="2">
    <source>
        <dbReference type="Pfam" id="PF26381"/>
    </source>
</evidence>
<evidence type="ECO:0000259" key="3">
    <source>
        <dbReference type="Pfam" id="PF26382"/>
    </source>
</evidence>
<dbReference type="InterPro" id="IPR058748">
    <property type="entry name" value="PglY_5th"/>
</dbReference>
<evidence type="ECO:0000313" key="5">
    <source>
        <dbReference type="Proteomes" id="UP000006659"/>
    </source>
</evidence>
<dbReference type="InterPro" id="IPR045725">
    <property type="entry name" value="DUF6079_N"/>
</dbReference>
<organism evidence="4 5">
    <name type="scientific">Corynebacterium variabile (strain DSM 44702 / CIP 107183 / JCM 12073 / NCIMB 30131)</name>
    <name type="common">Corynebacterium mooreparkense</name>
    <dbReference type="NCBI Taxonomy" id="858619"/>
    <lineage>
        <taxon>Bacteria</taxon>
        <taxon>Bacillati</taxon>
        <taxon>Actinomycetota</taxon>
        <taxon>Actinomycetes</taxon>
        <taxon>Mycobacteriales</taxon>
        <taxon>Corynebacteriaceae</taxon>
        <taxon>Corynebacterium</taxon>
    </lineage>
</organism>
<sequence length="1304" mass="140858">MGKFTLPGASSAAPTLGEIFDIPESAGDTFVLKLSDSVSDHGKLKATIDSYVITDEIAGNLNAALGYVDRALTTGNNQGVYLTGSFGSGKSHFMAVLFALLAAEPATRDVPELQPLITEHTGTGHAIGRNLLQLPFHFLDSTSIEDTIFRGYLKHLEALHPEAPLPVLHASEGLFADADSTRAAMGDENFFARLNEAHSGPEGVRTPGAACASSPAGSAAPAVTGGVDFGALMGAAGVDTAGANDWTAASYQVARATTASEAQRRNLSSALTETLFTAYRTHSQWIPLADGLAEIARHAKSLGYEGVVLFLDELILWLMFQRSAELFNNEAQKLTLLVESGQGQLAVPLISFIARQYDLATWKDSSVEAGRELEARRQSFKHQEGRFNDIQLGSRNLPMIAHKRLLRPLNDSAEMKLSRAFTDLKLNGDVMNVLLDGVNTDENHQASDLERFKLTFPFSPALIDTLISLSSIMQRERTALKVMETMLIDKRSSMTIDGVIPVGDSFDYLLAGNEKMGNDAAHRFALGKKFWNDKLRPLILKTHKLPPSTRDEDITDTPAGAELRIGKTLILSAIAPEVPALKQMTASRLAHLNHGSIRTPFRGGDVSMVLKIVRTWAAEFPEVIITPGVKNPTITLKLEDVPWEAVIAQARSQDTEVRRARKIRTLLADAFGIASVEAGADGSYARTVTWRGTDRNVEFVFGNVRDRADLPDHFFTPGFEGTLRIIVDVPFDEPDHSVAEDHTRVKALAGSVTTAPFTAIWLPHFLSAERMEKLGELVIIDHVLTENGWRDYTQNVAADDREAIRQMLKQRQLTLTNQLVLWLEEVYGVDSGQEFAIGQEPLKTLDPALTVSKPRGASLADATDNLITTLYDQKFPDHPRYETDRSLTRADFGKVVEVLRTAAADAQGRADMPADARKACRTILPALGIGSVHESHLVFTADNAGTVINTGIPQRLRANGLDLTGPVSVGAVESAVGEINPNAGFTDLTEDLYVCAWAAMTNRSWVDHSREIEAPAFRDLDYRMELRPVVLPDAAEWDTALEIAGRLFGVLTGSHCTAANLRSLQSAVLEQVEEQRRDASLYSENLGAVQGALGVSTVTKRSRLADATSALLETLHRDGANALALVTHLAAARTADDRILGATVDEAIAGLANAKPAATALKRLTANGSVALTVPAAYARSHADGDDLGAAVLLANLRDALADHEFTTPTTSAVDRFFADRARWEAAMAAVPQPVQPGPDPVVPPVQPPVAPPVVEQPEPGKETGTVPVIDEEITTESVASFGAQLSELLKAGRRVRVTVEVIE</sequence>
<dbReference type="InterPro" id="IPR058747">
    <property type="entry name" value="PglY_C"/>
</dbReference>
<dbReference type="Proteomes" id="UP000006659">
    <property type="component" value="Chromosome"/>
</dbReference>
<dbReference type="HOGENOM" id="CLU_269246_0_0_11"/>
<proteinExistence type="predicted"/>
<feature type="domain" description="ATPase PglY 5th" evidence="2">
    <location>
        <begin position="891"/>
        <end position="998"/>
    </location>
</feature>
<dbReference type="RefSeq" id="WP_014010192.1">
    <property type="nucleotide sequence ID" value="NC_015859.1"/>
</dbReference>
<protein>
    <submittedName>
        <fullName evidence="4">Putative phage resistance protein</fullName>
    </submittedName>
</protein>